<sequence>MSLKITDIEKWLREDRSHTVDPNYYHLMLKEEPSDRALIIKQLKKLYYEAHEDYRRHFRSLMRYSLDPLNPSDEKDPAYGYPELLDMTTLKGYFGEVFGAIIAENFAPFNEKTWKVPAFFFRNHHQAFDALEKYKRTGKIKKATMGRTGDDCLAFVMDTKGSIKKVLFCEAKCSAAHKKTLVDDAYEKISDSMPIPVETLRIIDILEDYDDEESAKWVIALRQLYLEDKPSCERFDLISYICGQHPIKTKTWISNNKISPLYTGGRKLKVVESHLFDIDTFICEIYEKAVVSKP</sequence>
<protein>
    <recommendedName>
        <fullName evidence="3">Anti-bacteriophage protein A/HamA C-terminal domain-containing protein</fullName>
    </recommendedName>
</protein>
<dbReference type="Proteomes" id="UP001056756">
    <property type="component" value="Chromosome"/>
</dbReference>
<evidence type="ECO:0008006" key="3">
    <source>
        <dbReference type="Google" id="ProtNLM"/>
    </source>
</evidence>
<accession>A0A9J6ZAN6</accession>
<dbReference type="EMBL" id="CP097899">
    <property type="protein sequence ID" value="URN93103.1"/>
    <property type="molecule type" value="Genomic_DNA"/>
</dbReference>
<reference evidence="1" key="1">
    <citation type="submission" date="2022-05" db="EMBL/GenBank/DDBJ databases">
        <title>Novel bacterial taxa in a minimal lignocellulolytic consortium and its capacity to transform plastics disclosed by genome-resolved metagenomics.</title>
        <authorList>
            <person name="Rodriguez C.A.D."/>
            <person name="Diaz-Garcia L."/>
            <person name="Herrera K."/>
            <person name="Tarazona N.A."/>
            <person name="Sproer C."/>
            <person name="Overmann J."/>
            <person name="Jimenez D.J."/>
        </authorList>
    </citation>
    <scope>NUCLEOTIDE SEQUENCE</scope>
    <source>
        <strain evidence="1">MAG5</strain>
    </source>
</reference>
<gene>
    <name evidence="1" type="ORF">NAG76_14790</name>
</gene>
<evidence type="ECO:0000313" key="1">
    <source>
        <dbReference type="EMBL" id="URN93103.1"/>
    </source>
</evidence>
<dbReference type="AlphaFoldDB" id="A0A9J6ZAN6"/>
<name>A0A9J6ZAN6_9BACL</name>
<dbReference type="KEGG" id="plig:NAG76_14790"/>
<organism evidence="1 2">
    <name type="scientific">Candidatus Pristimantibacillus lignocellulolyticus</name>
    <dbReference type="NCBI Taxonomy" id="2994561"/>
    <lineage>
        <taxon>Bacteria</taxon>
        <taxon>Bacillati</taxon>
        <taxon>Bacillota</taxon>
        <taxon>Bacilli</taxon>
        <taxon>Bacillales</taxon>
        <taxon>Paenibacillaceae</taxon>
        <taxon>Candidatus Pristimantibacillus</taxon>
    </lineage>
</organism>
<evidence type="ECO:0000313" key="2">
    <source>
        <dbReference type="Proteomes" id="UP001056756"/>
    </source>
</evidence>
<proteinExistence type="predicted"/>